<proteinExistence type="predicted"/>
<dbReference type="OrthoDB" id="8116329at2"/>
<dbReference type="GO" id="GO:0016747">
    <property type="term" value="F:acyltransferase activity, transferring groups other than amino-acyl groups"/>
    <property type="evidence" value="ECO:0007669"/>
    <property type="project" value="InterPro"/>
</dbReference>
<dbReference type="Proteomes" id="UP000199545">
    <property type="component" value="Unassembled WGS sequence"/>
</dbReference>
<accession>A0A1I3U5V0</accession>
<sequence length="183" mass="20952">MSEIYRLATLEDAEELLDVTLRAYEPIRQLGIRFPAATANIELVQDNITNNDCYVLEKDGSIIATVTVAALEEVKEVTDLPFIWWFAVDPAYKGKGFGTKLLSWVEKNIIRDTLKAPAVTLATAERHPWLVPMYERKGYERFYEVDKEGEKIVFMRKILNPDLFSKYNQEKTDGSRPSHGLHA</sequence>
<gene>
    <name evidence="4" type="ORF">SAMN05421852_12132</name>
</gene>
<evidence type="ECO:0000256" key="2">
    <source>
        <dbReference type="ARBA" id="ARBA00023315"/>
    </source>
</evidence>
<protein>
    <submittedName>
        <fullName evidence="4">N-acetylglutamate synthase, GNAT family</fullName>
    </submittedName>
</protein>
<evidence type="ECO:0000256" key="1">
    <source>
        <dbReference type="ARBA" id="ARBA00022679"/>
    </source>
</evidence>
<dbReference type="PANTHER" id="PTHR43800:SF1">
    <property type="entry name" value="PEPTIDYL-LYSINE N-ACETYLTRANSFERASE YJAB"/>
    <property type="match status" value="1"/>
</dbReference>
<evidence type="ECO:0000313" key="4">
    <source>
        <dbReference type="EMBL" id="SFJ77157.1"/>
    </source>
</evidence>
<keyword evidence="1" id="KW-0808">Transferase</keyword>
<feature type="domain" description="N-acetyltransferase" evidence="3">
    <location>
        <begin position="3"/>
        <end position="160"/>
    </location>
</feature>
<organism evidence="4 5">
    <name type="scientific">Thermoflavimicrobium dichotomicum</name>
    <dbReference type="NCBI Taxonomy" id="46223"/>
    <lineage>
        <taxon>Bacteria</taxon>
        <taxon>Bacillati</taxon>
        <taxon>Bacillota</taxon>
        <taxon>Bacilli</taxon>
        <taxon>Bacillales</taxon>
        <taxon>Thermoactinomycetaceae</taxon>
        <taxon>Thermoflavimicrobium</taxon>
    </lineage>
</organism>
<dbReference type="EMBL" id="FORR01000021">
    <property type="protein sequence ID" value="SFJ77157.1"/>
    <property type="molecule type" value="Genomic_DNA"/>
</dbReference>
<evidence type="ECO:0000313" key="5">
    <source>
        <dbReference type="Proteomes" id="UP000199545"/>
    </source>
</evidence>
<dbReference type="SUPFAM" id="SSF55729">
    <property type="entry name" value="Acyl-CoA N-acyltransferases (Nat)"/>
    <property type="match status" value="1"/>
</dbReference>
<dbReference type="PROSITE" id="PS51186">
    <property type="entry name" value="GNAT"/>
    <property type="match status" value="1"/>
</dbReference>
<dbReference type="InterPro" id="IPR016181">
    <property type="entry name" value="Acyl_CoA_acyltransferase"/>
</dbReference>
<dbReference type="Pfam" id="PF13508">
    <property type="entry name" value="Acetyltransf_7"/>
    <property type="match status" value="1"/>
</dbReference>
<keyword evidence="5" id="KW-1185">Reference proteome</keyword>
<dbReference type="Gene3D" id="3.40.630.30">
    <property type="match status" value="1"/>
</dbReference>
<keyword evidence="2" id="KW-0012">Acyltransferase</keyword>
<dbReference type="CDD" id="cd04301">
    <property type="entry name" value="NAT_SF"/>
    <property type="match status" value="1"/>
</dbReference>
<name>A0A1I3U5V0_9BACL</name>
<dbReference type="STRING" id="46223.SAMN05421852_12132"/>
<reference evidence="4 5" key="1">
    <citation type="submission" date="2016-10" db="EMBL/GenBank/DDBJ databases">
        <authorList>
            <person name="de Groot N.N."/>
        </authorList>
    </citation>
    <scope>NUCLEOTIDE SEQUENCE [LARGE SCALE GENOMIC DNA]</scope>
    <source>
        <strain evidence="4 5">DSM 44778</strain>
    </source>
</reference>
<dbReference type="RefSeq" id="WP_093231367.1">
    <property type="nucleotide sequence ID" value="NZ_FORR01000021.1"/>
</dbReference>
<evidence type="ECO:0000259" key="3">
    <source>
        <dbReference type="PROSITE" id="PS51186"/>
    </source>
</evidence>
<dbReference type="InterPro" id="IPR000182">
    <property type="entry name" value="GNAT_dom"/>
</dbReference>
<dbReference type="PANTHER" id="PTHR43800">
    <property type="entry name" value="PEPTIDYL-LYSINE N-ACETYLTRANSFERASE YJAB"/>
    <property type="match status" value="1"/>
</dbReference>
<dbReference type="AlphaFoldDB" id="A0A1I3U5V0"/>